<feature type="non-terminal residue" evidence="1">
    <location>
        <position position="56"/>
    </location>
</feature>
<dbReference type="OrthoDB" id="6846267at2759"/>
<dbReference type="EMBL" id="CAJOBJ010221628">
    <property type="protein sequence ID" value="CAF5034379.1"/>
    <property type="molecule type" value="Genomic_DNA"/>
</dbReference>
<dbReference type="InterPro" id="IPR029058">
    <property type="entry name" value="AB_hydrolase_fold"/>
</dbReference>
<dbReference type="AlphaFoldDB" id="A0A816CUP8"/>
<dbReference type="Proteomes" id="UP000663834">
    <property type="component" value="Unassembled WGS sequence"/>
</dbReference>
<proteinExistence type="predicted"/>
<dbReference type="SUPFAM" id="SSF53474">
    <property type="entry name" value="alpha/beta-Hydrolases"/>
    <property type="match status" value="1"/>
</dbReference>
<reference evidence="1" key="1">
    <citation type="submission" date="2021-02" db="EMBL/GenBank/DDBJ databases">
        <authorList>
            <person name="Nowell W R."/>
        </authorList>
    </citation>
    <scope>NUCLEOTIDE SEQUENCE</scope>
</reference>
<protein>
    <submittedName>
        <fullName evidence="1">Uncharacterized protein</fullName>
    </submittedName>
</protein>
<sequence>MEDINNLSSLAGFALKPLEKDNATPFVSISIRNLIPVIVVTINYRLGLLGFLADEA</sequence>
<dbReference type="Proteomes" id="UP000681720">
    <property type="component" value="Unassembled WGS sequence"/>
</dbReference>
<evidence type="ECO:0000313" key="2">
    <source>
        <dbReference type="EMBL" id="CAF5034379.1"/>
    </source>
</evidence>
<name>A0A816CUP8_9BILA</name>
<gene>
    <name evidence="2" type="ORF">GIL414_LOCUS59074</name>
    <name evidence="1" type="ORF">KQP761_LOCUS25717</name>
</gene>
<organism evidence="1 3">
    <name type="scientific">Rotaria magnacalcarata</name>
    <dbReference type="NCBI Taxonomy" id="392030"/>
    <lineage>
        <taxon>Eukaryota</taxon>
        <taxon>Metazoa</taxon>
        <taxon>Spiralia</taxon>
        <taxon>Gnathifera</taxon>
        <taxon>Rotifera</taxon>
        <taxon>Eurotatoria</taxon>
        <taxon>Bdelloidea</taxon>
        <taxon>Philodinida</taxon>
        <taxon>Philodinidae</taxon>
        <taxon>Rotaria</taxon>
    </lineage>
</organism>
<evidence type="ECO:0000313" key="1">
    <source>
        <dbReference type="EMBL" id="CAF1628347.1"/>
    </source>
</evidence>
<comment type="caution">
    <text evidence="1">The sequence shown here is derived from an EMBL/GenBank/DDBJ whole genome shotgun (WGS) entry which is preliminary data.</text>
</comment>
<evidence type="ECO:0000313" key="3">
    <source>
        <dbReference type="Proteomes" id="UP000663834"/>
    </source>
</evidence>
<accession>A0A816CUP8</accession>
<dbReference type="EMBL" id="CAJNOW010014010">
    <property type="protein sequence ID" value="CAF1628347.1"/>
    <property type="molecule type" value="Genomic_DNA"/>
</dbReference>
<dbReference type="Gene3D" id="3.40.50.1820">
    <property type="entry name" value="alpha/beta hydrolase"/>
    <property type="match status" value="1"/>
</dbReference>